<gene>
    <name evidence="2" type="ORF">ATO9_06655</name>
</gene>
<dbReference type="EMBL" id="AQQX01000002">
    <property type="protein sequence ID" value="KGM49688.1"/>
    <property type="molecule type" value="Genomic_DNA"/>
</dbReference>
<protein>
    <recommendedName>
        <fullName evidence="4">Cation/multidrug efflux pump</fullName>
    </recommendedName>
</protein>
<comment type="caution">
    <text evidence="2">The sequence shown here is derived from an EMBL/GenBank/DDBJ whole genome shotgun (WGS) entry which is preliminary data.</text>
</comment>
<feature type="transmembrane region" description="Helical" evidence="1">
    <location>
        <begin position="6"/>
        <end position="25"/>
    </location>
</feature>
<sequence>MLALARLFLILFVVLTVIYASVSIWSRQVRKKKLIAEWREGGPDHGDDMNAFIRKGLEEYDDSFRRKLIGLVYIVPIAVIAYIIYVVNYT</sequence>
<accession>A0A0A0EHS8</accession>
<proteinExistence type="predicted"/>
<evidence type="ECO:0000256" key="1">
    <source>
        <dbReference type="SAM" id="Phobius"/>
    </source>
</evidence>
<dbReference type="OrthoDB" id="7632202at2"/>
<dbReference type="STRING" id="1461694.ATO9_06655"/>
<keyword evidence="1" id="KW-1133">Transmembrane helix</keyword>
<evidence type="ECO:0000313" key="3">
    <source>
        <dbReference type="Proteomes" id="UP000030004"/>
    </source>
</evidence>
<dbReference type="RefSeq" id="WP_043746973.1">
    <property type="nucleotide sequence ID" value="NZ_AQQX01000002.1"/>
</dbReference>
<name>A0A0A0EHS8_9RHOB</name>
<evidence type="ECO:0008006" key="4">
    <source>
        <dbReference type="Google" id="ProtNLM"/>
    </source>
</evidence>
<keyword evidence="3" id="KW-1185">Reference proteome</keyword>
<feature type="transmembrane region" description="Helical" evidence="1">
    <location>
        <begin position="68"/>
        <end position="87"/>
    </location>
</feature>
<keyword evidence="1" id="KW-0472">Membrane</keyword>
<dbReference type="Proteomes" id="UP000030004">
    <property type="component" value="Unassembled WGS sequence"/>
</dbReference>
<evidence type="ECO:0000313" key="2">
    <source>
        <dbReference type="EMBL" id="KGM49688.1"/>
    </source>
</evidence>
<dbReference type="AlphaFoldDB" id="A0A0A0EHS8"/>
<reference evidence="2 3" key="1">
    <citation type="journal article" date="2015" name="Antonie Van Leeuwenhoek">
        <title>Pseudooceanicola atlanticus gen. nov. sp. nov., isolated from surface seawater of the Atlantic Ocean and reclassification of Oceanicola batsensis, Oceanicola marinus, Oceanicola nitratireducens, Oceanicola nanhaiensis, Oceanicola antarcticus and Oceanicola flagellatus, as Pseudooceanicola batsensis comb. nov., Pseudooceanicola marinus comb. nov., Pseudooceanicola nitratireducens comb. nov., Pseudooceanicola nanhaiensis comb. nov., Pseudooceanicola antarcticus comb. nov., and Pseudooceanicola flagellatus comb. nov.</title>
        <authorList>
            <person name="Lai Q."/>
            <person name="Li G."/>
            <person name="Liu X."/>
            <person name="Du Y."/>
            <person name="Sun F."/>
            <person name="Shao Z."/>
        </authorList>
    </citation>
    <scope>NUCLEOTIDE SEQUENCE [LARGE SCALE GENOMIC DNA]</scope>
    <source>
        <strain evidence="2 3">22II-s11g</strain>
    </source>
</reference>
<organism evidence="2 3">
    <name type="scientific">Pseudooceanicola atlanticus</name>
    <dbReference type="NCBI Taxonomy" id="1461694"/>
    <lineage>
        <taxon>Bacteria</taxon>
        <taxon>Pseudomonadati</taxon>
        <taxon>Pseudomonadota</taxon>
        <taxon>Alphaproteobacteria</taxon>
        <taxon>Rhodobacterales</taxon>
        <taxon>Paracoccaceae</taxon>
        <taxon>Pseudooceanicola</taxon>
    </lineage>
</organism>
<keyword evidence="1" id="KW-0812">Transmembrane</keyword>
<dbReference type="eggNOG" id="ENOG5032YBV">
    <property type="taxonomic scope" value="Bacteria"/>
</dbReference>